<reference evidence="4 5" key="1">
    <citation type="submission" date="2018-07" db="EMBL/GenBank/DDBJ databases">
        <title>Genome sequences of Haloplanus salinus JCM 18368T.</title>
        <authorList>
            <person name="Kim Y.B."/>
            <person name="Roh S.W."/>
        </authorList>
    </citation>
    <scope>NUCLEOTIDE SEQUENCE [LARGE SCALE GENOMIC DNA]</scope>
    <source>
        <strain evidence="4 5">JCM 18368</strain>
    </source>
</reference>
<comment type="caution">
    <text evidence="4">The sequence shown here is derived from an EMBL/GenBank/DDBJ whole genome shotgun (WGS) entry which is preliminary data.</text>
</comment>
<dbReference type="EMBL" id="QPHM01000001">
    <property type="protein sequence ID" value="RCU46512.1"/>
    <property type="molecule type" value="Genomic_DNA"/>
</dbReference>
<dbReference type="CDD" id="cd06577">
    <property type="entry name" value="PASTA_pknB"/>
    <property type="match status" value="2"/>
</dbReference>
<evidence type="ECO:0000256" key="1">
    <source>
        <dbReference type="SAM" id="Coils"/>
    </source>
</evidence>
<protein>
    <submittedName>
        <fullName evidence="4">PASTA domain-containing protein</fullName>
    </submittedName>
</protein>
<dbReference type="Gene3D" id="1.10.150.20">
    <property type="entry name" value="5' to 3' exonuclease, C-terminal subdomain"/>
    <property type="match status" value="1"/>
</dbReference>
<dbReference type="Gene3D" id="3.30.10.20">
    <property type="match status" value="2"/>
</dbReference>
<dbReference type="Pfam" id="PF03793">
    <property type="entry name" value="PASTA"/>
    <property type="match status" value="2"/>
</dbReference>
<organism evidence="4 5">
    <name type="scientific">Haloplanus salinus</name>
    <dbReference type="NCBI Taxonomy" id="1126245"/>
    <lineage>
        <taxon>Archaea</taxon>
        <taxon>Methanobacteriati</taxon>
        <taxon>Methanobacteriota</taxon>
        <taxon>Stenosarchaea group</taxon>
        <taxon>Halobacteria</taxon>
        <taxon>Halobacteriales</taxon>
        <taxon>Haloferacaceae</taxon>
        <taxon>Haloplanus</taxon>
    </lineage>
</organism>
<evidence type="ECO:0000259" key="3">
    <source>
        <dbReference type="PROSITE" id="PS51178"/>
    </source>
</evidence>
<feature type="domain" description="PASTA" evidence="3">
    <location>
        <begin position="161"/>
        <end position="225"/>
    </location>
</feature>
<dbReference type="SMART" id="SM00740">
    <property type="entry name" value="PASTA"/>
    <property type="match status" value="2"/>
</dbReference>
<keyword evidence="5" id="KW-1185">Reference proteome</keyword>
<dbReference type="SUPFAM" id="SSF47794">
    <property type="entry name" value="Rad51 N-terminal domain-like"/>
    <property type="match status" value="1"/>
</dbReference>
<dbReference type="InterPro" id="IPR005543">
    <property type="entry name" value="PASTA_dom"/>
</dbReference>
<evidence type="ECO:0000313" key="4">
    <source>
        <dbReference type="EMBL" id="RCU46512.1"/>
    </source>
</evidence>
<dbReference type="OrthoDB" id="202878at2157"/>
<sequence>MSDDDFRFTRELTRVDATKLDRAEAREVEGLYRAKEYLDTELRDRLIEVETERDLLRTKVDRLQVERDALRKRLDGLEADRGSVAPDRLVASLGDALASARDDLSTAEYAVGRVEVDLKANVVGGDDGPRFQLPDLAEPVNREALSTLRFDLRPATPAEETAVYDPIPDVRDRSLSEARAAVERAGFAVGEVTTEPGDEDGVVRDQFPSPRSVAEPGSPVDLTVSERRELDVPSVIGLGLDDAAAALDDAGLTVGAVDAETHDESADAVVGQSPPAGESVSVGTAVDLTVSAGPATADEVDADATSAPPGSDAAEERVTTDLEAVDGIGPTYADRLRDAGVADVTTLLDRDIEDVAEVTRASTNRVENWFADAKRLLEGE</sequence>
<gene>
    <name evidence="4" type="ORF">DU504_03825</name>
</gene>
<name>A0A368N7M2_9EURY</name>
<feature type="domain" description="PASTA" evidence="3">
    <location>
        <begin position="226"/>
        <end position="292"/>
    </location>
</feature>
<dbReference type="Proteomes" id="UP000252189">
    <property type="component" value="Unassembled WGS sequence"/>
</dbReference>
<dbReference type="Pfam" id="PF14520">
    <property type="entry name" value="HHH_5"/>
    <property type="match status" value="1"/>
</dbReference>
<feature type="region of interest" description="Disordered" evidence="2">
    <location>
        <begin position="294"/>
        <end position="314"/>
    </location>
</feature>
<dbReference type="InterPro" id="IPR010995">
    <property type="entry name" value="DNA_repair_Rad51/TF_NusA_a-hlx"/>
</dbReference>
<dbReference type="AlphaFoldDB" id="A0A368N7M2"/>
<dbReference type="PROSITE" id="PS51178">
    <property type="entry name" value="PASTA"/>
    <property type="match status" value="2"/>
</dbReference>
<dbReference type="GO" id="GO:0000166">
    <property type="term" value="F:nucleotide binding"/>
    <property type="evidence" value="ECO:0007669"/>
    <property type="project" value="InterPro"/>
</dbReference>
<accession>A0A368N7M2</accession>
<dbReference type="RefSeq" id="WP_114448064.1">
    <property type="nucleotide sequence ID" value="NZ_QPHM01000001.1"/>
</dbReference>
<proteinExistence type="predicted"/>
<keyword evidence="1" id="KW-0175">Coiled coil</keyword>
<feature type="coiled-coil region" evidence="1">
    <location>
        <begin position="46"/>
        <end position="80"/>
    </location>
</feature>
<evidence type="ECO:0000313" key="5">
    <source>
        <dbReference type="Proteomes" id="UP000252189"/>
    </source>
</evidence>
<feature type="region of interest" description="Disordered" evidence="2">
    <location>
        <begin position="192"/>
        <end position="219"/>
    </location>
</feature>
<evidence type="ECO:0000256" key="2">
    <source>
        <dbReference type="SAM" id="MobiDB-lite"/>
    </source>
</evidence>